<dbReference type="PANTHER" id="PTHR10977">
    <property type="entry name" value="DIPHOSPHOMEVALONATE DECARBOXYLASE"/>
    <property type="match status" value="1"/>
</dbReference>
<keyword evidence="3" id="KW-0067">ATP-binding</keyword>
<accession>A0A098QTY1</accession>
<dbReference type="InterPro" id="IPR005935">
    <property type="entry name" value="Mev_decarb"/>
</dbReference>
<dbReference type="PANTHER" id="PTHR10977:SF3">
    <property type="entry name" value="DIPHOSPHOMEVALONATE DECARBOXYLASE"/>
    <property type="match status" value="1"/>
</dbReference>
<evidence type="ECO:0000259" key="7">
    <source>
        <dbReference type="Pfam" id="PF18376"/>
    </source>
</evidence>
<dbReference type="RefSeq" id="WP_037548886.1">
    <property type="nucleotide sequence ID" value="NZ_JNUP01000067.1"/>
</dbReference>
<evidence type="ECO:0000256" key="5">
    <source>
        <dbReference type="ARBA" id="ARBA00023239"/>
    </source>
</evidence>
<evidence type="ECO:0000313" key="10">
    <source>
        <dbReference type="Proteomes" id="UP000029692"/>
    </source>
</evidence>
<name>A0A098QTY1_9SPIO</name>
<comment type="caution">
    <text evidence="9">The sequence shown here is derived from an EMBL/GenBank/DDBJ whole genome shotgun (WGS) entry which is preliminary data.</text>
</comment>
<organism evidence="9 10">
    <name type="scientific">Spirochaeta lutea</name>
    <dbReference type="NCBI Taxonomy" id="1480694"/>
    <lineage>
        <taxon>Bacteria</taxon>
        <taxon>Pseudomonadati</taxon>
        <taxon>Spirochaetota</taxon>
        <taxon>Spirochaetia</taxon>
        <taxon>Spirochaetales</taxon>
        <taxon>Spirochaetaceae</taxon>
        <taxon>Spirochaeta</taxon>
    </lineage>
</organism>
<feature type="domain" description="Diphosphomevalonate decarboxylase-like N-terminal" evidence="8">
    <location>
        <begin position="90"/>
        <end position="170"/>
    </location>
</feature>
<gene>
    <name evidence="9" type="ORF">DC28_12155</name>
</gene>
<feature type="compositionally biased region" description="Low complexity" evidence="6">
    <location>
        <begin position="61"/>
        <end position="70"/>
    </location>
</feature>
<dbReference type="GO" id="GO:0016831">
    <property type="term" value="F:carboxy-lyase activity"/>
    <property type="evidence" value="ECO:0007669"/>
    <property type="project" value="InterPro"/>
</dbReference>
<dbReference type="InterPro" id="IPR053859">
    <property type="entry name" value="MVD-like_N"/>
</dbReference>
<dbReference type="InterPro" id="IPR020568">
    <property type="entry name" value="Ribosomal_Su5_D2-typ_SF"/>
</dbReference>
<dbReference type="InterPro" id="IPR014721">
    <property type="entry name" value="Ribsml_uS5_D2-typ_fold_subgr"/>
</dbReference>
<dbReference type="AlphaFoldDB" id="A0A098QTY1"/>
<dbReference type="InterPro" id="IPR041431">
    <property type="entry name" value="Mvd1_C"/>
</dbReference>
<keyword evidence="10" id="KW-1185">Reference proteome</keyword>
<dbReference type="InterPro" id="IPR036554">
    <property type="entry name" value="GHMP_kinase_C_sf"/>
</dbReference>
<keyword evidence="2" id="KW-0547">Nucleotide-binding</keyword>
<sequence length="429" mass="46004">MKSTSTAVCTARPSLALMKYWGKEDLGQGDPYTGRNIPATPSLAVTLEGIETRTEVSLFSTPAAPADPAAPELPTPPPAPNPGTSTPGGAADSISINGTAQPVEQFRDFFNLLRRRFAAWRRENPRAFTIPDSQVPVFQAESSNTFPTAAGLASSASGLAALTGAAVAALIRPELRPTWYTALVTQEGELQNQIQTSLQAAPGGSALEILQTLSRDHLSTPSWPAELTGLPDTLELSRIARAGSGSASRSIFGGFTLFPPGAVQALPVAPPAFWPDFRIVLLRLTRDQKPLSSRQAMNRTRDTSPYYQAWLQDAPKQTDKAIQALLAADPAELGRLTQLSYLRMFSTMFSADPPVVYWLPASLQIIRLAQDLRTRGLQVWETMDAGPQVKLLTTAADLEEVLHGLSSALPAIEPVVCKPGRGLEFSHAS</sequence>
<keyword evidence="1" id="KW-0444">Lipid biosynthesis</keyword>
<dbReference type="Gene3D" id="3.30.230.10">
    <property type="match status" value="1"/>
</dbReference>
<dbReference type="EMBL" id="JNUP01000067">
    <property type="protein sequence ID" value="KGE71204.1"/>
    <property type="molecule type" value="Genomic_DNA"/>
</dbReference>
<protein>
    <submittedName>
        <fullName evidence="9">Uncharacterized protein</fullName>
    </submittedName>
</protein>
<feature type="domain" description="Diphosphomevalonate decarboxylase-like N-terminal" evidence="8">
    <location>
        <begin position="233"/>
        <end position="259"/>
    </location>
</feature>
<proteinExistence type="predicted"/>
<dbReference type="GO" id="GO:0005524">
    <property type="term" value="F:ATP binding"/>
    <property type="evidence" value="ECO:0007669"/>
    <property type="project" value="UniProtKB-KW"/>
</dbReference>
<evidence type="ECO:0000256" key="4">
    <source>
        <dbReference type="ARBA" id="ARBA00023098"/>
    </source>
</evidence>
<dbReference type="STRING" id="1480694.DC28_12155"/>
<dbReference type="Pfam" id="PF18376">
    <property type="entry name" value="MDD_C"/>
    <property type="match status" value="1"/>
</dbReference>
<dbReference type="PIRSF" id="PIRSF015950">
    <property type="entry name" value="Mev_P_decrbx"/>
    <property type="match status" value="1"/>
</dbReference>
<dbReference type="Proteomes" id="UP000029692">
    <property type="component" value="Unassembled WGS sequence"/>
</dbReference>
<dbReference type="eggNOG" id="COG3407">
    <property type="taxonomic scope" value="Bacteria"/>
</dbReference>
<dbReference type="Gene3D" id="3.30.70.890">
    <property type="entry name" value="GHMP kinase, C-terminal domain"/>
    <property type="match status" value="1"/>
</dbReference>
<evidence type="ECO:0000259" key="8">
    <source>
        <dbReference type="Pfam" id="PF22700"/>
    </source>
</evidence>
<reference evidence="9 10" key="1">
    <citation type="submission" date="2014-05" db="EMBL/GenBank/DDBJ databases">
        <title>De novo Genome Sequence of Spirocheata sp.</title>
        <authorList>
            <person name="Shivani Y."/>
            <person name="Subhash Y."/>
            <person name="Tushar L."/>
            <person name="Sasikala C."/>
            <person name="Ramana C.V."/>
        </authorList>
    </citation>
    <scope>NUCLEOTIDE SEQUENCE [LARGE SCALE GENOMIC DNA]</scope>
    <source>
        <strain evidence="9 10">JC230</strain>
    </source>
</reference>
<dbReference type="Pfam" id="PF22700">
    <property type="entry name" value="MVD-like_N"/>
    <property type="match status" value="2"/>
</dbReference>
<feature type="compositionally biased region" description="Pro residues" evidence="6">
    <location>
        <begin position="71"/>
        <end position="81"/>
    </location>
</feature>
<feature type="region of interest" description="Disordered" evidence="6">
    <location>
        <begin position="61"/>
        <end position="95"/>
    </location>
</feature>
<evidence type="ECO:0000313" key="9">
    <source>
        <dbReference type="EMBL" id="KGE71204.1"/>
    </source>
</evidence>
<dbReference type="SUPFAM" id="SSF55060">
    <property type="entry name" value="GHMP Kinase, C-terminal domain"/>
    <property type="match status" value="1"/>
</dbReference>
<keyword evidence="5" id="KW-0456">Lyase</keyword>
<dbReference type="GO" id="GO:0008299">
    <property type="term" value="P:isoprenoid biosynthetic process"/>
    <property type="evidence" value="ECO:0007669"/>
    <property type="project" value="InterPro"/>
</dbReference>
<keyword evidence="4" id="KW-0443">Lipid metabolism</keyword>
<feature type="domain" description="Mvd1 C-terminal" evidence="7">
    <location>
        <begin position="285"/>
        <end position="411"/>
    </location>
</feature>
<evidence type="ECO:0000256" key="1">
    <source>
        <dbReference type="ARBA" id="ARBA00022516"/>
    </source>
</evidence>
<evidence type="ECO:0000256" key="2">
    <source>
        <dbReference type="ARBA" id="ARBA00022741"/>
    </source>
</evidence>
<evidence type="ECO:0000256" key="6">
    <source>
        <dbReference type="SAM" id="MobiDB-lite"/>
    </source>
</evidence>
<dbReference type="SUPFAM" id="SSF54211">
    <property type="entry name" value="Ribosomal protein S5 domain 2-like"/>
    <property type="match status" value="1"/>
</dbReference>
<evidence type="ECO:0000256" key="3">
    <source>
        <dbReference type="ARBA" id="ARBA00022840"/>
    </source>
</evidence>
<feature type="compositionally biased region" description="Low complexity" evidence="6">
    <location>
        <begin position="82"/>
        <end position="91"/>
    </location>
</feature>